<proteinExistence type="predicted"/>
<name>C6M9G4_NEISI</name>
<keyword evidence="2" id="KW-1185">Reference proteome</keyword>
<organism evidence="1 2">
    <name type="scientific">Neisseria sicca ATCC 29256</name>
    <dbReference type="NCBI Taxonomy" id="547045"/>
    <lineage>
        <taxon>Bacteria</taxon>
        <taxon>Pseudomonadati</taxon>
        <taxon>Pseudomonadota</taxon>
        <taxon>Betaproteobacteria</taxon>
        <taxon>Neisseriales</taxon>
        <taxon>Neisseriaceae</taxon>
        <taxon>Neisseria</taxon>
    </lineage>
</organism>
<gene>
    <name evidence="1" type="ORF">NEISICOT_03183</name>
</gene>
<accession>C6M9G4</accession>
<dbReference type="EMBL" id="ACKO02000028">
    <property type="protein sequence ID" value="EET43038.1"/>
    <property type="molecule type" value="Genomic_DNA"/>
</dbReference>
<dbReference type="AlphaFoldDB" id="C6M9G4"/>
<protein>
    <submittedName>
        <fullName evidence="1">Uncharacterized protein</fullName>
    </submittedName>
</protein>
<reference evidence="1" key="1">
    <citation type="submission" date="2009-07" db="EMBL/GenBank/DDBJ databases">
        <authorList>
            <person name="Weinstock G."/>
            <person name="Sodergren E."/>
            <person name="Clifton S."/>
            <person name="Fulton L."/>
            <person name="Fulton B."/>
            <person name="Courtney L."/>
            <person name="Fronick C."/>
            <person name="Harrison M."/>
            <person name="Strong C."/>
            <person name="Farmer C."/>
            <person name="Delahaunty K."/>
            <person name="Markovic C."/>
            <person name="Hall O."/>
            <person name="Minx P."/>
            <person name="Tomlinson C."/>
            <person name="Mitreva M."/>
            <person name="Nelson J."/>
            <person name="Hou S."/>
            <person name="Wollam A."/>
            <person name="Pepin K.H."/>
            <person name="Johnson M."/>
            <person name="Bhonagiri V."/>
            <person name="Nash W.E."/>
            <person name="Warren W."/>
            <person name="Chinwalla A."/>
            <person name="Mardis E.R."/>
            <person name="Wilson R.K."/>
        </authorList>
    </citation>
    <scope>NUCLEOTIDE SEQUENCE [LARGE SCALE GENOMIC DNA]</scope>
    <source>
        <strain evidence="1">ATCC 29256</strain>
    </source>
</reference>
<dbReference type="Proteomes" id="UP000005365">
    <property type="component" value="Unassembled WGS sequence"/>
</dbReference>
<comment type="caution">
    <text evidence="1">The sequence shown here is derived from an EMBL/GenBank/DDBJ whole genome shotgun (WGS) entry which is preliminary data.</text>
</comment>
<evidence type="ECO:0000313" key="1">
    <source>
        <dbReference type="EMBL" id="EET43038.1"/>
    </source>
</evidence>
<evidence type="ECO:0000313" key="2">
    <source>
        <dbReference type="Proteomes" id="UP000005365"/>
    </source>
</evidence>
<dbReference type="RefSeq" id="WP_003761246.1">
    <property type="nucleotide sequence ID" value="NZ_ACKO02000028.1"/>
</dbReference>
<sequence>MHNTREHIYIDKKLKAKGYRDLNDYIDKRSNEILDDEVWLWRTKAGIQDDFPELSNCEIIEILKDVMTNIVKKGGVICDYSNGKATHIIKKYDDLSSPLLISDIVNFLLLNPDYGSDGNGIWYE</sequence>